<keyword evidence="2" id="KW-1185">Reference proteome</keyword>
<name>A0A3M9XR81_9HYPH</name>
<protein>
    <recommendedName>
        <fullName evidence="3">DNA-binding protein</fullName>
    </recommendedName>
</protein>
<evidence type="ECO:0000313" key="1">
    <source>
        <dbReference type="EMBL" id="RNJ50292.1"/>
    </source>
</evidence>
<dbReference type="RefSeq" id="WP_123176238.1">
    <property type="nucleotide sequence ID" value="NZ_QWDD01000001.1"/>
</dbReference>
<evidence type="ECO:0000313" key="2">
    <source>
        <dbReference type="Proteomes" id="UP000268623"/>
    </source>
</evidence>
<evidence type="ECO:0008006" key="3">
    <source>
        <dbReference type="Google" id="ProtNLM"/>
    </source>
</evidence>
<proteinExistence type="predicted"/>
<comment type="caution">
    <text evidence="1">The sequence shown here is derived from an EMBL/GenBank/DDBJ whole genome shotgun (WGS) entry which is preliminary data.</text>
</comment>
<gene>
    <name evidence="1" type="ORF">D1O30_12475</name>
</gene>
<dbReference type="OrthoDB" id="7364180at2"/>
<dbReference type="Proteomes" id="UP000268623">
    <property type="component" value="Unassembled WGS sequence"/>
</dbReference>
<accession>A0A3M9XR81</accession>
<dbReference type="AlphaFoldDB" id="A0A3M9XR81"/>
<organism evidence="1 2">
    <name type="scientific">Methylocystis hirsuta</name>
    <dbReference type="NCBI Taxonomy" id="369798"/>
    <lineage>
        <taxon>Bacteria</taxon>
        <taxon>Pseudomonadati</taxon>
        <taxon>Pseudomonadota</taxon>
        <taxon>Alphaproteobacteria</taxon>
        <taxon>Hyphomicrobiales</taxon>
        <taxon>Methylocystaceae</taxon>
        <taxon>Methylocystis</taxon>
    </lineage>
</organism>
<reference evidence="1 2" key="1">
    <citation type="submission" date="2018-08" db="EMBL/GenBank/DDBJ databases">
        <title>Genome sequence of Methylocystis hirsuta CSC1, a methanotroph able to accumulate PHAs.</title>
        <authorList>
            <person name="Bordel S."/>
            <person name="Rodriguez E."/>
            <person name="Gancedo J."/>
            <person name="Munoz R."/>
        </authorList>
    </citation>
    <scope>NUCLEOTIDE SEQUENCE [LARGE SCALE GENOMIC DNA]</scope>
    <source>
        <strain evidence="1 2">CSC1</strain>
    </source>
</reference>
<dbReference type="EMBL" id="QWDD01000001">
    <property type="protein sequence ID" value="RNJ50292.1"/>
    <property type="molecule type" value="Genomic_DNA"/>
</dbReference>
<sequence length="75" mass="8103">MQTAQFLRRKAAGEYLKNKYGFGSEKTLAKLASVGGGPEFRKGFGAALYEPSKLDEWATSKIGEPQASTSDTRAT</sequence>